<organism evidence="3 4">
    <name type="scientific">Branchiostoma floridae</name>
    <name type="common">Florida lancelet</name>
    <name type="synonym">Amphioxus</name>
    <dbReference type="NCBI Taxonomy" id="7739"/>
    <lineage>
        <taxon>Eukaryota</taxon>
        <taxon>Metazoa</taxon>
        <taxon>Chordata</taxon>
        <taxon>Cephalochordata</taxon>
        <taxon>Leptocardii</taxon>
        <taxon>Amphioxiformes</taxon>
        <taxon>Branchiostomatidae</taxon>
        <taxon>Branchiostoma</taxon>
    </lineage>
</organism>
<keyword evidence="1" id="KW-0472">Membrane</keyword>
<evidence type="ECO:0000256" key="1">
    <source>
        <dbReference type="SAM" id="Phobius"/>
    </source>
</evidence>
<dbReference type="InterPro" id="IPR035234">
    <property type="entry name" value="IgGFc-bd_N"/>
</dbReference>
<feature type="transmembrane region" description="Helical" evidence="1">
    <location>
        <begin position="563"/>
        <end position="583"/>
    </location>
</feature>
<reference evidence="4" key="2">
    <citation type="submission" date="2025-08" db="UniProtKB">
        <authorList>
            <consortium name="RefSeq"/>
        </authorList>
    </citation>
    <scope>IDENTIFICATION</scope>
    <source>
        <strain evidence="4">S238N-H82</strain>
        <tissue evidence="4">Testes</tissue>
    </source>
</reference>
<dbReference type="Pfam" id="PF17517">
    <property type="entry name" value="IgGFc_binding"/>
    <property type="match status" value="1"/>
</dbReference>
<dbReference type="KEGG" id="bfo:118426805"/>
<keyword evidence="3" id="KW-1185">Reference proteome</keyword>
<dbReference type="PANTHER" id="PTHR46534:SF1">
    <property type="entry name" value="IGGFC-BINDING PROTEIN N-TERMINAL DOMAIN-CONTAINING PROTEIN"/>
    <property type="match status" value="1"/>
</dbReference>
<feature type="domain" description="IgGFc-binding protein N-terminal" evidence="2">
    <location>
        <begin position="182"/>
        <end position="490"/>
    </location>
</feature>
<name>A0A9J7M2P0_BRAFL</name>
<dbReference type="Proteomes" id="UP000001554">
    <property type="component" value="Chromosome 12"/>
</dbReference>
<gene>
    <name evidence="4" type="primary">LOC118426805</name>
</gene>
<dbReference type="OMA" id="HTIKTAN"/>
<protein>
    <submittedName>
        <fullName evidence="4">Uncharacterized protein LOC118426805</fullName>
    </submittedName>
</protein>
<accession>A0A9J7M2P0</accession>
<evidence type="ECO:0000313" key="4">
    <source>
        <dbReference type="RefSeq" id="XP_035692219.1"/>
    </source>
</evidence>
<proteinExistence type="predicted"/>
<keyword evidence="1" id="KW-0812">Transmembrane</keyword>
<evidence type="ECO:0000259" key="2">
    <source>
        <dbReference type="Pfam" id="PF17517"/>
    </source>
</evidence>
<dbReference type="AlphaFoldDB" id="A0A9J7M2P0"/>
<evidence type="ECO:0000313" key="3">
    <source>
        <dbReference type="Proteomes" id="UP000001554"/>
    </source>
</evidence>
<dbReference type="GeneID" id="118426805"/>
<sequence length="608" mass="66799">MRLTQQTTSQPQPTLIPAHIRPCAVMCNRGLFWRQECSCLLEAWRVSRTGAMFSPLSRRGLCVLAVCLVPWLTVGQTTDDSFRDNKGTEFVLSFVENFQRAGHRPQLLISGTSPEPTSVVVDVPLVGFTSVVNVRFGEVATVNLPRDGVEMRGSRKGRHAVSIRAEDDIIVYGVFTERDSTDGYLGLPIDVLGTEYLVPCSTVTSNRPEEGFVHIPSEFGLVGAYDNTTVVIVPSQPVVFEDQSYDAKARITTTLGKIETLQIQSSDDLTGSLIISSKPVAVLSGNVFASVGTRAEVRGSGAHIAEMIPPVSTWGKQFALVPLKERDKGDVFRVLASKDNTQVNLTGNVPRVIQAGEFWEFNLPSYRYKYLTASEPILLVQYSKSKTVDQARADPFMMLIPAVSQYATNYSFTTVDFAVLRLVGTYHLNIVVSTAEKNGLRLNDNPLDSQVQWTVIPGTKMSAARLDVMCGSHTLVHVSPGVTFGVSLYGFTDWDGYGYPGGLRLTAGAWWAGTPQGVDAGPNINDKEFLIDPQYNREDIRNMAPTDIPPEAVQWKDYTESKVLIIGFCAMLLVLVIAALIQIQNRCKDDISSTSMEVLELEDPSSDH</sequence>
<dbReference type="PANTHER" id="PTHR46534">
    <property type="entry name" value="IGGFC_BINDING DOMAIN-CONTAINING PROTEIN"/>
    <property type="match status" value="1"/>
</dbReference>
<dbReference type="OrthoDB" id="5945029at2759"/>
<keyword evidence="1" id="KW-1133">Transmembrane helix</keyword>
<reference evidence="3" key="1">
    <citation type="journal article" date="2020" name="Nat. Ecol. Evol.">
        <title>Deeply conserved synteny resolves early events in vertebrate evolution.</title>
        <authorList>
            <person name="Simakov O."/>
            <person name="Marletaz F."/>
            <person name="Yue J.X."/>
            <person name="O'Connell B."/>
            <person name="Jenkins J."/>
            <person name="Brandt A."/>
            <person name="Calef R."/>
            <person name="Tung C.H."/>
            <person name="Huang T.K."/>
            <person name="Schmutz J."/>
            <person name="Satoh N."/>
            <person name="Yu J.K."/>
            <person name="Putnam N.H."/>
            <person name="Green R.E."/>
            <person name="Rokhsar D.S."/>
        </authorList>
    </citation>
    <scope>NUCLEOTIDE SEQUENCE [LARGE SCALE GENOMIC DNA]</scope>
    <source>
        <strain evidence="3">S238N-H82</strain>
    </source>
</reference>
<dbReference type="RefSeq" id="XP_035692219.1">
    <property type="nucleotide sequence ID" value="XM_035836326.1"/>
</dbReference>